<sequence length="97" mass="10241">MRKLLEFDFSATVDGAIKDGATKIGAAEDDMSNKRTEPQGKISKAGSRGARSTKLKAIVTDQGRPGVLEQVDTAMSIELGLAWARLCIVGRIGPLGP</sequence>
<dbReference type="Proteomes" id="UP000327157">
    <property type="component" value="Chromosome 14"/>
</dbReference>
<accession>A0A5N5G285</accession>
<keyword evidence="3" id="KW-1185">Reference proteome</keyword>
<reference evidence="2 3" key="1">
    <citation type="submission" date="2019-09" db="EMBL/GenBank/DDBJ databases">
        <authorList>
            <person name="Ou C."/>
        </authorList>
    </citation>
    <scope>NUCLEOTIDE SEQUENCE [LARGE SCALE GENOMIC DNA]</scope>
    <source>
        <strain evidence="2">S2</strain>
        <tissue evidence="2">Leaf</tissue>
    </source>
</reference>
<reference evidence="3" key="2">
    <citation type="submission" date="2019-10" db="EMBL/GenBank/DDBJ databases">
        <title>A de novo genome assembly of a pear dwarfing rootstock.</title>
        <authorList>
            <person name="Wang F."/>
            <person name="Wang J."/>
            <person name="Li S."/>
            <person name="Zhang Y."/>
            <person name="Fang M."/>
            <person name="Ma L."/>
            <person name="Zhao Y."/>
            <person name="Jiang S."/>
        </authorList>
    </citation>
    <scope>NUCLEOTIDE SEQUENCE [LARGE SCALE GENOMIC DNA]</scope>
</reference>
<protein>
    <submittedName>
        <fullName evidence="2">Pentatricopeptide repeat-containing protein</fullName>
    </submittedName>
</protein>
<evidence type="ECO:0000313" key="3">
    <source>
        <dbReference type="Proteomes" id="UP000327157"/>
    </source>
</evidence>
<gene>
    <name evidence="2" type="ORF">D8674_011069</name>
</gene>
<proteinExistence type="predicted"/>
<dbReference type="EMBL" id="SMOL01000553">
    <property type="protein sequence ID" value="KAB2607901.1"/>
    <property type="molecule type" value="Genomic_DNA"/>
</dbReference>
<comment type="caution">
    <text evidence="2">The sequence shown here is derived from an EMBL/GenBank/DDBJ whole genome shotgun (WGS) entry which is preliminary data.</text>
</comment>
<organism evidence="2 3">
    <name type="scientific">Pyrus ussuriensis x Pyrus communis</name>
    <dbReference type="NCBI Taxonomy" id="2448454"/>
    <lineage>
        <taxon>Eukaryota</taxon>
        <taxon>Viridiplantae</taxon>
        <taxon>Streptophyta</taxon>
        <taxon>Embryophyta</taxon>
        <taxon>Tracheophyta</taxon>
        <taxon>Spermatophyta</taxon>
        <taxon>Magnoliopsida</taxon>
        <taxon>eudicotyledons</taxon>
        <taxon>Gunneridae</taxon>
        <taxon>Pentapetalae</taxon>
        <taxon>rosids</taxon>
        <taxon>fabids</taxon>
        <taxon>Rosales</taxon>
        <taxon>Rosaceae</taxon>
        <taxon>Amygdaloideae</taxon>
        <taxon>Maleae</taxon>
        <taxon>Pyrus</taxon>
    </lineage>
</organism>
<name>A0A5N5G285_9ROSA</name>
<feature type="region of interest" description="Disordered" evidence="1">
    <location>
        <begin position="27"/>
        <end position="49"/>
    </location>
</feature>
<reference evidence="2 3" key="3">
    <citation type="submission" date="2019-11" db="EMBL/GenBank/DDBJ databases">
        <title>A de novo genome assembly of a pear dwarfing rootstock.</title>
        <authorList>
            <person name="Wang F."/>
            <person name="Wang J."/>
            <person name="Li S."/>
            <person name="Zhang Y."/>
            <person name="Fang M."/>
            <person name="Ma L."/>
            <person name="Zhao Y."/>
            <person name="Jiang S."/>
        </authorList>
    </citation>
    <scope>NUCLEOTIDE SEQUENCE [LARGE SCALE GENOMIC DNA]</scope>
    <source>
        <strain evidence="2">S2</strain>
        <tissue evidence="2">Leaf</tissue>
    </source>
</reference>
<dbReference type="AlphaFoldDB" id="A0A5N5G285"/>
<evidence type="ECO:0000313" key="2">
    <source>
        <dbReference type="EMBL" id="KAB2607901.1"/>
    </source>
</evidence>
<evidence type="ECO:0000256" key="1">
    <source>
        <dbReference type="SAM" id="MobiDB-lite"/>
    </source>
</evidence>